<dbReference type="PANTHER" id="PTHR45586">
    <property type="entry name" value="TPR REPEAT-CONTAINING PROTEIN PA4667"/>
    <property type="match status" value="1"/>
</dbReference>
<sequence length="665" mass="75728">MLKWLHCSFLSIFPIPITTSPGMKLFKELNRRNVIKAAITYLVVAWLILQVISIVFPMFNIGTGVMRYFFIALAIGFPVWVIFAYLYEWTPTGFKKTKEVAPEVSVHKQTGKRLNGMIIGGLVVVVLLLISDRIFNFTGISDIPDPDKSIAVLPFENMSGDEDAYFASGVTEDILTHISKIGDLRVLSRFTLKDYDTKGKSVEEIGKELGVGYLLTGSIRKAGENLRISCQLVQVNPEEQTWAENFDKRMEDVFAIQNEVATEVAKYLRAQLTKEEEKQLSRKPTESLEAYNLYLRGLSRFQQEKPEENELAIKLFKQALAIDPGFTSARVYLLGAYSKSISQYGLRSYTLYDSLLLAAERLVNDDPESPEALSVLSYNYLIKGDYKKAIDLSEKAIRLNPNDSKSINTLGLLLRNQGKIDQAIPLFKKVKELNPLRLQVFNYNLGTCYELLGMYDMANTYFNSTIELSPNDLINIDRLAHISLVTNQYDQTEKYIDQLLTEGSLKALDMACEFSLNAKLPLGKVKMVLNKLVDHPKYSYLDNYRGTMALAYALKKENKLDSMNRVLDRFYEVFSTKWGLDHEDGDVLIPYAQIAALREDKDEALGWVQKMADSGSLWTHELMKADVILEEVRADPRYDQIMEPITRKRDRLRMSVSAQDDHIKL</sequence>
<dbReference type="PANTHER" id="PTHR45586:SF1">
    <property type="entry name" value="LIPOPOLYSACCHARIDE ASSEMBLY PROTEIN B"/>
    <property type="match status" value="1"/>
</dbReference>
<dbReference type="Gene3D" id="3.40.50.10070">
    <property type="entry name" value="TolB, N-terminal domain"/>
    <property type="match status" value="1"/>
</dbReference>
<evidence type="ECO:0000313" key="6">
    <source>
        <dbReference type="Proteomes" id="UP000198393"/>
    </source>
</evidence>
<keyword evidence="2 3" id="KW-0802">TPR repeat</keyword>
<dbReference type="EMBL" id="FZPD01000004">
    <property type="protein sequence ID" value="SNT18773.1"/>
    <property type="molecule type" value="Genomic_DNA"/>
</dbReference>
<evidence type="ECO:0000313" key="5">
    <source>
        <dbReference type="EMBL" id="SNT18773.1"/>
    </source>
</evidence>
<organism evidence="5 6">
    <name type="scientific">Ekhidna lutea</name>
    <dbReference type="NCBI Taxonomy" id="447679"/>
    <lineage>
        <taxon>Bacteria</taxon>
        <taxon>Pseudomonadati</taxon>
        <taxon>Bacteroidota</taxon>
        <taxon>Cytophagia</taxon>
        <taxon>Cytophagales</taxon>
        <taxon>Reichenbachiellaceae</taxon>
        <taxon>Ekhidna</taxon>
    </lineage>
</organism>
<evidence type="ECO:0000256" key="2">
    <source>
        <dbReference type="ARBA" id="ARBA00022803"/>
    </source>
</evidence>
<feature type="repeat" description="TPR" evidence="3">
    <location>
        <begin position="404"/>
        <end position="437"/>
    </location>
</feature>
<dbReference type="InterPro" id="IPR011990">
    <property type="entry name" value="TPR-like_helical_dom_sf"/>
</dbReference>
<keyword evidence="4" id="KW-1133">Transmembrane helix</keyword>
<dbReference type="Pfam" id="PF12895">
    <property type="entry name" value="ANAPC3"/>
    <property type="match status" value="1"/>
</dbReference>
<feature type="repeat" description="TPR" evidence="3">
    <location>
        <begin position="439"/>
        <end position="472"/>
    </location>
</feature>
<feature type="transmembrane region" description="Helical" evidence="4">
    <location>
        <begin position="34"/>
        <end position="59"/>
    </location>
</feature>
<dbReference type="OrthoDB" id="9779074at2"/>
<dbReference type="SUPFAM" id="SSF48452">
    <property type="entry name" value="TPR-like"/>
    <property type="match status" value="2"/>
</dbReference>
<gene>
    <name evidence="5" type="ORF">SAMN05421640_2736</name>
</gene>
<keyword evidence="4" id="KW-0812">Transmembrane</keyword>
<proteinExistence type="predicted"/>
<evidence type="ECO:0000256" key="3">
    <source>
        <dbReference type="PROSITE-ProRule" id="PRU00339"/>
    </source>
</evidence>
<keyword evidence="4" id="KW-0472">Membrane</keyword>
<evidence type="ECO:0000256" key="1">
    <source>
        <dbReference type="ARBA" id="ARBA00022737"/>
    </source>
</evidence>
<dbReference type="AlphaFoldDB" id="A0A239KMC4"/>
<keyword evidence="6" id="KW-1185">Reference proteome</keyword>
<keyword evidence="1" id="KW-0677">Repeat</keyword>
<dbReference type="Proteomes" id="UP000198393">
    <property type="component" value="Unassembled WGS sequence"/>
</dbReference>
<dbReference type="InterPro" id="IPR051012">
    <property type="entry name" value="CellSynth/LPSAsmb/PSIAsmb"/>
</dbReference>
<protein>
    <submittedName>
        <fullName evidence="5">TolB amino-terminal domain-containing protein</fullName>
    </submittedName>
</protein>
<accession>A0A239KMC4</accession>
<dbReference type="SMART" id="SM00028">
    <property type="entry name" value="TPR"/>
    <property type="match status" value="4"/>
</dbReference>
<reference evidence="5 6" key="1">
    <citation type="submission" date="2017-06" db="EMBL/GenBank/DDBJ databases">
        <authorList>
            <person name="Kim H.J."/>
            <person name="Triplett B.A."/>
        </authorList>
    </citation>
    <scope>NUCLEOTIDE SEQUENCE [LARGE SCALE GENOMIC DNA]</scope>
    <source>
        <strain evidence="5 6">DSM 19307</strain>
    </source>
</reference>
<feature type="repeat" description="TPR" evidence="3">
    <location>
        <begin position="370"/>
        <end position="403"/>
    </location>
</feature>
<feature type="transmembrane region" description="Helical" evidence="4">
    <location>
        <begin position="65"/>
        <end position="87"/>
    </location>
</feature>
<feature type="transmembrane region" description="Helical" evidence="4">
    <location>
        <begin position="114"/>
        <end position="131"/>
    </location>
</feature>
<dbReference type="PROSITE" id="PS50005">
    <property type="entry name" value="TPR"/>
    <property type="match status" value="3"/>
</dbReference>
<name>A0A239KMC4_EKHLU</name>
<dbReference type="InterPro" id="IPR019734">
    <property type="entry name" value="TPR_rpt"/>
</dbReference>
<dbReference type="Gene3D" id="1.25.40.10">
    <property type="entry name" value="Tetratricopeptide repeat domain"/>
    <property type="match status" value="2"/>
</dbReference>
<evidence type="ECO:0000256" key="4">
    <source>
        <dbReference type="SAM" id="Phobius"/>
    </source>
</evidence>
<dbReference type="Pfam" id="PF13181">
    <property type="entry name" value="TPR_8"/>
    <property type="match status" value="1"/>
</dbReference>